<dbReference type="Gene3D" id="3.40.50.1820">
    <property type="entry name" value="alpha/beta hydrolase"/>
    <property type="match status" value="1"/>
</dbReference>
<reference evidence="2" key="1">
    <citation type="journal article" date="2014" name="Front. Microbiol.">
        <title>High frequency of phylogenetically diverse reductive dehalogenase-homologous genes in deep subseafloor sedimentary metagenomes.</title>
        <authorList>
            <person name="Kawai M."/>
            <person name="Futagami T."/>
            <person name="Toyoda A."/>
            <person name="Takaki Y."/>
            <person name="Nishi S."/>
            <person name="Hori S."/>
            <person name="Arai W."/>
            <person name="Tsubouchi T."/>
            <person name="Morono Y."/>
            <person name="Uchiyama I."/>
            <person name="Ito T."/>
            <person name="Fujiyama A."/>
            <person name="Inagaki F."/>
            <person name="Takami H."/>
        </authorList>
    </citation>
    <scope>NUCLEOTIDE SEQUENCE</scope>
    <source>
        <strain evidence="2">Expedition CK06-06</strain>
    </source>
</reference>
<evidence type="ECO:0000259" key="1">
    <source>
        <dbReference type="Pfam" id="PF00561"/>
    </source>
</evidence>
<name>X1CLZ3_9ZZZZ</name>
<gene>
    <name evidence="2" type="ORF">S01H4_45192</name>
</gene>
<accession>X1CLZ3</accession>
<organism evidence="2">
    <name type="scientific">marine sediment metagenome</name>
    <dbReference type="NCBI Taxonomy" id="412755"/>
    <lineage>
        <taxon>unclassified sequences</taxon>
        <taxon>metagenomes</taxon>
        <taxon>ecological metagenomes</taxon>
    </lineage>
</organism>
<dbReference type="EMBL" id="BART01025139">
    <property type="protein sequence ID" value="GAG97208.1"/>
    <property type="molecule type" value="Genomic_DNA"/>
</dbReference>
<proteinExistence type="predicted"/>
<sequence length="149" mass="17410">MSDKPKGVSSYRMDTLVEDILGLADTLGYDQFYLAGHDFGAMVSWNLAVQHPERLKRLAIANVPYPAVMRNYMRTHLSQMLKSWYAVFFQLPGLPERLVKVNNWQFLISAMPDDLTTKERNRYRKAWAQPDAMTSMINWYRASLRQFDL</sequence>
<dbReference type="InterPro" id="IPR000073">
    <property type="entry name" value="AB_hydrolase_1"/>
</dbReference>
<dbReference type="PANTHER" id="PTHR43329">
    <property type="entry name" value="EPOXIDE HYDROLASE"/>
    <property type="match status" value="1"/>
</dbReference>
<evidence type="ECO:0000313" key="2">
    <source>
        <dbReference type="EMBL" id="GAG97208.1"/>
    </source>
</evidence>
<feature type="domain" description="AB hydrolase-1" evidence="1">
    <location>
        <begin position="2"/>
        <end position="75"/>
    </location>
</feature>
<dbReference type="AlphaFoldDB" id="X1CLZ3"/>
<dbReference type="InterPro" id="IPR029058">
    <property type="entry name" value="AB_hydrolase_fold"/>
</dbReference>
<comment type="caution">
    <text evidence="2">The sequence shown here is derived from an EMBL/GenBank/DDBJ whole genome shotgun (WGS) entry which is preliminary data.</text>
</comment>
<dbReference type="Pfam" id="PF00561">
    <property type="entry name" value="Abhydrolase_1"/>
    <property type="match status" value="1"/>
</dbReference>
<dbReference type="SUPFAM" id="SSF53474">
    <property type="entry name" value="alpha/beta-Hydrolases"/>
    <property type="match status" value="1"/>
</dbReference>
<protein>
    <recommendedName>
        <fullName evidence="1">AB hydrolase-1 domain-containing protein</fullName>
    </recommendedName>
</protein>